<dbReference type="InterPro" id="IPR011761">
    <property type="entry name" value="ATP-grasp"/>
</dbReference>
<proteinExistence type="predicted"/>
<feature type="domain" description="ATP-grasp" evidence="5">
    <location>
        <begin position="128"/>
        <end position="329"/>
    </location>
</feature>
<dbReference type="Pfam" id="PF13535">
    <property type="entry name" value="ATP-grasp_4"/>
    <property type="match status" value="1"/>
</dbReference>
<reference evidence="6 7" key="1">
    <citation type="journal article" date="2016" name="Nat. Commun.">
        <title>Thousands of microbial genomes shed light on interconnected biogeochemical processes in an aquifer system.</title>
        <authorList>
            <person name="Anantharaman K."/>
            <person name="Brown C.T."/>
            <person name="Hug L.A."/>
            <person name="Sharon I."/>
            <person name="Castelle C.J."/>
            <person name="Probst A.J."/>
            <person name="Thomas B.C."/>
            <person name="Singh A."/>
            <person name="Wilkins M.J."/>
            <person name="Karaoz U."/>
            <person name="Brodie E.L."/>
            <person name="Williams K.H."/>
            <person name="Hubbard S.S."/>
            <person name="Banfield J.F."/>
        </authorList>
    </citation>
    <scope>NUCLEOTIDE SEQUENCE [LARGE SCALE GENOMIC DNA]</scope>
</reference>
<evidence type="ECO:0000313" key="7">
    <source>
        <dbReference type="Proteomes" id="UP000177159"/>
    </source>
</evidence>
<protein>
    <recommendedName>
        <fullName evidence="5">ATP-grasp domain-containing protein</fullName>
    </recommendedName>
</protein>
<dbReference type="Gene3D" id="3.30.470.20">
    <property type="entry name" value="ATP-grasp fold, B domain"/>
    <property type="match status" value="2"/>
</dbReference>
<gene>
    <name evidence="6" type="ORF">A3C24_03955</name>
</gene>
<dbReference type="EMBL" id="MFZM01000043">
    <property type="protein sequence ID" value="OGK22450.1"/>
    <property type="molecule type" value="Genomic_DNA"/>
</dbReference>
<dbReference type="PANTHER" id="PTHR43585:SF2">
    <property type="entry name" value="ATP-GRASP ENZYME FSQD"/>
    <property type="match status" value="1"/>
</dbReference>
<keyword evidence="1" id="KW-0436">Ligase</keyword>
<dbReference type="InterPro" id="IPR040570">
    <property type="entry name" value="LAL_C2"/>
</dbReference>
<dbReference type="GO" id="GO:0005524">
    <property type="term" value="F:ATP binding"/>
    <property type="evidence" value="ECO:0007669"/>
    <property type="project" value="UniProtKB-UniRule"/>
</dbReference>
<dbReference type="InterPro" id="IPR052032">
    <property type="entry name" value="ATP-dep_AA_Ligase"/>
</dbReference>
<dbReference type="PROSITE" id="PS50975">
    <property type="entry name" value="ATP_GRASP"/>
    <property type="match status" value="2"/>
</dbReference>
<keyword evidence="3 4" id="KW-0067">ATP-binding</keyword>
<comment type="caution">
    <text evidence="6">The sequence shown here is derived from an EMBL/GenBank/DDBJ whole genome shotgun (WGS) entry which is preliminary data.</text>
</comment>
<evidence type="ECO:0000256" key="2">
    <source>
        <dbReference type="ARBA" id="ARBA00022741"/>
    </source>
</evidence>
<dbReference type="PANTHER" id="PTHR43585">
    <property type="entry name" value="FUMIPYRROLE BIOSYNTHESIS PROTEIN C"/>
    <property type="match status" value="1"/>
</dbReference>
<dbReference type="InterPro" id="IPR011095">
    <property type="entry name" value="Dala_Dala_lig_C"/>
</dbReference>
<dbReference type="Proteomes" id="UP000177159">
    <property type="component" value="Unassembled WGS sequence"/>
</dbReference>
<dbReference type="SUPFAM" id="SSF56059">
    <property type="entry name" value="Glutathione synthetase ATP-binding domain-like"/>
    <property type="match status" value="2"/>
</dbReference>
<evidence type="ECO:0000259" key="5">
    <source>
        <dbReference type="PROSITE" id="PS50975"/>
    </source>
</evidence>
<evidence type="ECO:0000256" key="3">
    <source>
        <dbReference type="ARBA" id="ARBA00022840"/>
    </source>
</evidence>
<sequence>MKKKQEPPGVSTELKGKTLLVVHSGTPGKKFILQRLKKLGVKIILLNFSKNWATPIVDHLIISDLNNHKETIQQVDTFLKAHKDIRLDGILTFWEESVLVTSKLTDYFRQTGIPYSISRKIRNKYLFRKYCKSIGLETPRYFFIKNLEDTRKLKRELTFPIVLKPVYGSSSAFVIKVDSPDDVQQTYEYIKRNIHTHPDSAEWDSLEIYAEEYIDGDEVDIDMILQNGKLKFWSISDNYKTNEPFFVETGQSIPTTLPFVGQKLLKDMAEESLEKLGIQNGVIHFEAKINKYGPMPIEVNLRMGGDEVYSFVKGAWNIDLVDNAAKIACNIYIDKVEKPDKPRKYITGSYFLSPHSGVLVQLDIKERKINRKPVEEFHFYKKIGDPVLVPPEGFEYLGWITTSGENINDARENLDDAIGNVDYKVAKYTPTSAVGKTLRKTKFGFASINKDLILRAAKFETIKHIRSTLRNLHIGIAHNGFINGNSSSDEESLNPAKDIEKILQATGYKTTLFDLSNIESVFKQVRKNNIDIIINISRKINDQTGQTQPAAILDLLQLPYTGSSALTLGLCADRIQFKKILMYHEIPTPKWDYMYSLDEDLDESLTFPLVVKSGRTYGSDGITNKSIVTNAKDLYRQITFVLEKLKSPALIEEYIDGDEYDVSILGSDEDDIRILPLSRSIFDKLSKSTWHVYSRENKKFEDLIDIQQPPKNVATKLLSLITEIAHDAYTIFDCWDHGNVKIKVDKNNNPYILSVNPNPSLGKDSDFAYSAKIAKMKYIDIIEEILRSAIRRYKKEFNT</sequence>
<dbReference type="GO" id="GO:0046872">
    <property type="term" value="F:metal ion binding"/>
    <property type="evidence" value="ECO:0007669"/>
    <property type="project" value="InterPro"/>
</dbReference>
<dbReference type="Pfam" id="PF18603">
    <property type="entry name" value="LAL_C2"/>
    <property type="match status" value="1"/>
</dbReference>
<dbReference type="Gene3D" id="3.40.50.20">
    <property type="match status" value="2"/>
</dbReference>
<evidence type="ECO:0000256" key="1">
    <source>
        <dbReference type="ARBA" id="ARBA00022598"/>
    </source>
</evidence>
<dbReference type="GO" id="GO:0008716">
    <property type="term" value="F:D-alanine-D-alanine ligase activity"/>
    <property type="evidence" value="ECO:0007669"/>
    <property type="project" value="InterPro"/>
</dbReference>
<dbReference type="AlphaFoldDB" id="A0A1F7GTS9"/>
<evidence type="ECO:0000313" key="6">
    <source>
        <dbReference type="EMBL" id="OGK22450.1"/>
    </source>
</evidence>
<feature type="domain" description="ATP-grasp" evidence="5">
    <location>
        <begin position="578"/>
        <end position="790"/>
    </location>
</feature>
<dbReference type="Pfam" id="PF07478">
    <property type="entry name" value="Dala_Dala_lig_C"/>
    <property type="match status" value="1"/>
</dbReference>
<accession>A0A1F7GTS9</accession>
<keyword evidence="2 4" id="KW-0547">Nucleotide-binding</keyword>
<organism evidence="6 7">
    <name type="scientific">Candidatus Roizmanbacteria bacterium RIFCSPHIGHO2_02_FULL_37_24</name>
    <dbReference type="NCBI Taxonomy" id="1802037"/>
    <lineage>
        <taxon>Bacteria</taxon>
        <taxon>Candidatus Roizmaniibacteriota</taxon>
    </lineage>
</organism>
<dbReference type="Gene3D" id="3.30.1490.20">
    <property type="entry name" value="ATP-grasp fold, A domain"/>
    <property type="match status" value="1"/>
</dbReference>
<evidence type="ECO:0000256" key="4">
    <source>
        <dbReference type="PROSITE-ProRule" id="PRU00409"/>
    </source>
</evidence>
<dbReference type="InterPro" id="IPR013815">
    <property type="entry name" value="ATP_grasp_subdomain_1"/>
</dbReference>
<name>A0A1F7GTS9_9BACT</name>